<accession>A0ABZ1LKM2</accession>
<name>A0ABZ1LKM2_9ACTN</name>
<sequence length="194" mass="20141">MTTNPLADALAIRATASAFDAQRGKLPVPGDPHRLPGSVAVAQQISELGKLITELGDEVLFRTVNREHASRASLAVSSFSAAVRPAGEAAAALGEVAQQLAFLERTEHLHDRPDTRDAREAAGRVIDEALGTADMALREAADCLHAASTAVSPPSSRLRAALDRTTTPVYEAVPAAPAAPASATAVAPRTVRGR</sequence>
<proteinExistence type="predicted"/>
<dbReference type="EMBL" id="CP108188">
    <property type="protein sequence ID" value="WTR73639.1"/>
    <property type="molecule type" value="Genomic_DNA"/>
</dbReference>
<dbReference type="RefSeq" id="WP_406336426.1">
    <property type="nucleotide sequence ID" value="NZ_CP108188.1"/>
</dbReference>
<evidence type="ECO:0000313" key="1">
    <source>
        <dbReference type="EMBL" id="WTR73639.1"/>
    </source>
</evidence>
<reference evidence="1 2" key="1">
    <citation type="submission" date="2022-10" db="EMBL/GenBank/DDBJ databases">
        <title>The complete genomes of actinobacterial strains from the NBC collection.</title>
        <authorList>
            <person name="Joergensen T.S."/>
            <person name="Alvarez Arevalo M."/>
            <person name="Sterndorff E.B."/>
            <person name="Faurdal D."/>
            <person name="Vuksanovic O."/>
            <person name="Mourched A.-S."/>
            <person name="Charusanti P."/>
            <person name="Shaw S."/>
            <person name="Blin K."/>
            <person name="Weber T."/>
        </authorList>
    </citation>
    <scope>NUCLEOTIDE SEQUENCE [LARGE SCALE GENOMIC DNA]</scope>
    <source>
        <strain evidence="1 2">NBC_00123</strain>
    </source>
</reference>
<gene>
    <name evidence="1" type="ORF">OG814_32300</name>
</gene>
<evidence type="ECO:0000313" key="2">
    <source>
        <dbReference type="Proteomes" id="UP001622594"/>
    </source>
</evidence>
<keyword evidence="2" id="KW-1185">Reference proteome</keyword>
<organism evidence="1 2">
    <name type="scientific">Streptomyces zaomyceticus</name>
    <dbReference type="NCBI Taxonomy" id="68286"/>
    <lineage>
        <taxon>Bacteria</taxon>
        <taxon>Bacillati</taxon>
        <taxon>Actinomycetota</taxon>
        <taxon>Actinomycetes</taxon>
        <taxon>Kitasatosporales</taxon>
        <taxon>Streptomycetaceae</taxon>
        <taxon>Streptomyces</taxon>
    </lineage>
</organism>
<dbReference type="Proteomes" id="UP001622594">
    <property type="component" value="Chromosome"/>
</dbReference>
<protein>
    <submittedName>
        <fullName evidence="1">Uncharacterized protein</fullName>
    </submittedName>
</protein>